<evidence type="ECO:0000313" key="4">
    <source>
        <dbReference type="EMBL" id="KTC76981.1"/>
    </source>
</evidence>
<dbReference type="Proteomes" id="UP000054742">
    <property type="component" value="Unassembled WGS sequence"/>
</dbReference>
<proteinExistence type="predicted"/>
<dbReference type="InterPro" id="IPR011990">
    <property type="entry name" value="TPR-like_helical_dom_sf"/>
</dbReference>
<evidence type="ECO:0000313" key="5">
    <source>
        <dbReference type="Proteomes" id="UP000054742"/>
    </source>
</evidence>
<keyword evidence="1" id="KW-0802">TPR repeat</keyword>
<evidence type="ECO:0000256" key="1">
    <source>
        <dbReference type="PROSITE-ProRule" id="PRU00339"/>
    </source>
</evidence>
<feature type="compositionally biased region" description="Basic and acidic residues" evidence="2">
    <location>
        <begin position="260"/>
        <end position="272"/>
    </location>
</feature>
<reference evidence="4 5" key="1">
    <citation type="submission" date="2015-11" db="EMBL/GenBank/DDBJ databases">
        <title>Genomic analysis of 38 Legionella species identifies large and diverse effector repertoires.</title>
        <authorList>
            <person name="Burstein D."/>
            <person name="Amaro F."/>
            <person name="Zusman T."/>
            <person name="Lifshitz Z."/>
            <person name="Cohen O."/>
            <person name="Gilbert J.A."/>
            <person name="Pupko T."/>
            <person name="Shuman H.A."/>
            <person name="Segal G."/>
        </authorList>
    </citation>
    <scope>NUCLEOTIDE SEQUENCE [LARGE SCALE GENOMIC DNA]</scope>
    <source>
        <strain evidence="4 5">ATCC 43878</strain>
    </source>
</reference>
<dbReference type="Gene3D" id="1.25.40.10">
    <property type="entry name" value="Tetratricopeptide repeat domain"/>
    <property type="match status" value="1"/>
</dbReference>
<feature type="repeat" description="TPR" evidence="1">
    <location>
        <begin position="77"/>
        <end position="110"/>
    </location>
</feature>
<accession>A0A0W0S1Z7</accession>
<evidence type="ECO:0000256" key="3">
    <source>
        <dbReference type="SAM" id="SignalP"/>
    </source>
</evidence>
<feature type="compositionally biased region" description="Basic and acidic residues" evidence="2">
    <location>
        <begin position="237"/>
        <end position="252"/>
    </location>
</feature>
<dbReference type="SUPFAM" id="SSF48452">
    <property type="entry name" value="TPR-like"/>
    <property type="match status" value="1"/>
</dbReference>
<gene>
    <name evidence="4" type="ORF">Lbru_3088</name>
</gene>
<dbReference type="SMART" id="SM00028">
    <property type="entry name" value="TPR"/>
    <property type="match status" value="1"/>
</dbReference>
<dbReference type="AlphaFoldDB" id="A0A0W0S1Z7"/>
<keyword evidence="3" id="KW-0732">Signal</keyword>
<comment type="caution">
    <text evidence="4">The sequence shown here is derived from an EMBL/GenBank/DDBJ whole genome shotgun (WGS) entry which is preliminary data.</text>
</comment>
<feature type="signal peptide" evidence="3">
    <location>
        <begin position="1"/>
        <end position="20"/>
    </location>
</feature>
<dbReference type="PROSITE" id="PS50005">
    <property type="entry name" value="TPR"/>
    <property type="match status" value="1"/>
</dbReference>
<feature type="compositionally biased region" description="Low complexity" evidence="2">
    <location>
        <begin position="130"/>
        <end position="236"/>
    </location>
</feature>
<dbReference type="EMBL" id="LNXV01000036">
    <property type="protein sequence ID" value="KTC76981.1"/>
    <property type="molecule type" value="Genomic_DNA"/>
</dbReference>
<name>A0A0W0S1Z7_9GAMM</name>
<organism evidence="4 5">
    <name type="scientific">Legionella brunensis</name>
    <dbReference type="NCBI Taxonomy" id="29422"/>
    <lineage>
        <taxon>Bacteria</taxon>
        <taxon>Pseudomonadati</taxon>
        <taxon>Pseudomonadota</taxon>
        <taxon>Gammaproteobacteria</taxon>
        <taxon>Legionellales</taxon>
        <taxon>Legionellaceae</taxon>
        <taxon>Legionella</taxon>
    </lineage>
</organism>
<keyword evidence="5" id="KW-1185">Reference proteome</keyword>
<feature type="region of interest" description="Disordered" evidence="2">
    <location>
        <begin position="128"/>
        <end position="283"/>
    </location>
</feature>
<protein>
    <submittedName>
        <fullName evidence="4">TPR repeat containing protein</fullName>
    </submittedName>
</protein>
<feature type="chain" id="PRO_5006911524" evidence="3">
    <location>
        <begin position="21"/>
        <end position="301"/>
    </location>
</feature>
<dbReference type="OrthoDB" id="9807628at2"/>
<sequence>MRIVWLLLLLSVCCQSYSFSWQDLWFTKDQQAQTLMKEGQFKEAETIFQDQGWRGAAAYRAGNFKEAAEYYQSLQNEQGFYNQGNALAKLGQYEKAIKAYDKALAHNPNNKDAQFNRKLMEELLKKDKNSQANNQQNQDQQDNNQQQDKNQQNQGQQGNNQQQDKNQQNQDQQGNNQQQDKNQQNQGQQGSNQQQDKNQQNQGQQGSNQQQEKNQQNQDQQGNNQQQDKNQQNQSQQDKDKQGQEQQSDDKNTGVGVDPSAEREKQQAKEQWLRLIPDDPGGLLREKFLRDHIRRQGGWYQ</sequence>
<dbReference type="STRING" id="29422.Lbru_3088"/>
<dbReference type="PROSITE" id="PS50293">
    <property type="entry name" value="TPR_REGION"/>
    <property type="match status" value="1"/>
</dbReference>
<dbReference type="Pfam" id="PF00515">
    <property type="entry name" value="TPR_1"/>
    <property type="match status" value="1"/>
</dbReference>
<dbReference type="InterPro" id="IPR019734">
    <property type="entry name" value="TPR_rpt"/>
</dbReference>
<evidence type="ECO:0000256" key="2">
    <source>
        <dbReference type="SAM" id="MobiDB-lite"/>
    </source>
</evidence>
<dbReference type="PATRIC" id="fig|29422.6.peg.3266"/>
<dbReference type="RefSeq" id="WP_058443035.1">
    <property type="nucleotide sequence ID" value="NZ_LNXV01000036.1"/>
</dbReference>